<keyword evidence="3" id="KW-0863">Zinc-finger</keyword>
<accession>A0A8J2SD66</accession>
<comment type="similarity">
    <text evidence="1">Belongs to the mTERF family.</text>
</comment>
<dbReference type="Pfam" id="PF02536">
    <property type="entry name" value="mTERF"/>
    <property type="match status" value="1"/>
</dbReference>
<evidence type="ECO:0000256" key="4">
    <source>
        <dbReference type="SAM" id="MobiDB-lite"/>
    </source>
</evidence>
<dbReference type="AlphaFoldDB" id="A0A8J2SD66"/>
<keyword evidence="3" id="KW-0479">Metal-binding</keyword>
<dbReference type="SMART" id="SM00733">
    <property type="entry name" value="Mterf"/>
    <property type="match status" value="6"/>
</dbReference>
<dbReference type="GO" id="GO:0008270">
    <property type="term" value="F:zinc ion binding"/>
    <property type="evidence" value="ECO:0007669"/>
    <property type="project" value="UniProtKB-KW"/>
</dbReference>
<organism evidence="6 7">
    <name type="scientific">Pelagomonas calceolata</name>
    <dbReference type="NCBI Taxonomy" id="35677"/>
    <lineage>
        <taxon>Eukaryota</taxon>
        <taxon>Sar</taxon>
        <taxon>Stramenopiles</taxon>
        <taxon>Ochrophyta</taxon>
        <taxon>Pelagophyceae</taxon>
        <taxon>Pelagomonadales</taxon>
        <taxon>Pelagomonadaceae</taxon>
        <taxon>Pelagomonas</taxon>
    </lineage>
</organism>
<dbReference type="InterPro" id="IPR038538">
    <property type="entry name" value="MTERF_sf"/>
</dbReference>
<keyword evidence="2" id="KW-0809">Transit peptide</keyword>
<sequence length="461" mass="51720">SSASTRPCCALSYVTVRKVYTFWASSNLIIQFDRFQQLQDALQGNNQGKMHAARALSAAPARAAQKKKLLGPKKNAQQVRDLLRTRLALTEAELDRMVRRRPLGALTTIKPKLDWLQRRLDLDTQQLARLVRREPTVLTNSVERNNAPTLDWLQTRLELDTAQLGRMVVKLPALVGKRPESMEENCDWLRRRLGLDATQTRRLVAGFPPLLYLSVDENLKPTLDWLQKRLDLDDGGLRKMVLTHPPLLGLSVEANMAPKLAYLEQELNMTRAALRDHVLRIPAILAYSLDKRYRPRVEACRAAGVDAGYVLTAAPLTDEYFYERLETMREVVVATASSRATTPPGRRAFSTASSDDGNGLPGTEHGGRRLAIVFTCTVCDTRSAKKFSEHAYRHGVVVVRCPGCGNDHLIADNLGFFEDDWTLEDMLRARGDSVETLDDDNLAEGVDAELLKRLVEGRRGK</sequence>
<evidence type="ECO:0000313" key="7">
    <source>
        <dbReference type="Proteomes" id="UP000789595"/>
    </source>
</evidence>
<feature type="domain" description="DNL-type" evidence="5">
    <location>
        <begin position="365"/>
        <end position="459"/>
    </location>
</feature>
<dbReference type="Proteomes" id="UP000789595">
    <property type="component" value="Unassembled WGS sequence"/>
</dbReference>
<dbReference type="PANTHER" id="PTHR13068:SF112">
    <property type="entry name" value="TRANSCRIPTION TERMINATION FACTOR 3, MITOCHONDRIAL"/>
    <property type="match status" value="1"/>
</dbReference>
<evidence type="ECO:0000256" key="2">
    <source>
        <dbReference type="ARBA" id="ARBA00022946"/>
    </source>
</evidence>
<dbReference type="OrthoDB" id="512667at2759"/>
<name>A0A8J2SD66_9STRA</name>
<dbReference type="InterPro" id="IPR003690">
    <property type="entry name" value="MTERF"/>
</dbReference>
<dbReference type="InterPro" id="IPR007853">
    <property type="entry name" value="Znf_DNL-typ"/>
</dbReference>
<dbReference type="GO" id="GO:0003676">
    <property type="term" value="F:nucleic acid binding"/>
    <property type="evidence" value="ECO:0007669"/>
    <property type="project" value="InterPro"/>
</dbReference>
<keyword evidence="3" id="KW-0862">Zinc</keyword>
<feature type="region of interest" description="Disordered" evidence="4">
    <location>
        <begin position="336"/>
        <end position="364"/>
    </location>
</feature>
<gene>
    <name evidence="6" type="ORF">PECAL_2P28120</name>
</gene>
<proteinExistence type="inferred from homology"/>
<dbReference type="PROSITE" id="PS51501">
    <property type="entry name" value="ZF_DNL"/>
    <property type="match status" value="1"/>
</dbReference>
<dbReference type="Gene3D" id="1.25.70.10">
    <property type="entry name" value="Transcription termination factor 3, mitochondrial"/>
    <property type="match status" value="1"/>
</dbReference>
<dbReference type="Pfam" id="PF05180">
    <property type="entry name" value="zf-DNL"/>
    <property type="match status" value="1"/>
</dbReference>
<dbReference type="EMBL" id="CAKKNE010000002">
    <property type="protein sequence ID" value="CAH0369680.1"/>
    <property type="molecule type" value="Genomic_DNA"/>
</dbReference>
<evidence type="ECO:0000313" key="6">
    <source>
        <dbReference type="EMBL" id="CAH0369680.1"/>
    </source>
</evidence>
<feature type="non-terminal residue" evidence="6">
    <location>
        <position position="1"/>
    </location>
</feature>
<reference evidence="6" key="1">
    <citation type="submission" date="2021-11" db="EMBL/GenBank/DDBJ databases">
        <authorList>
            <consortium name="Genoscope - CEA"/>
            <person name="William W."/>
        </authorList>
    </citation>
    <scope>NUCLEOTIDE SEQUENCE</scope>
</reference>
<dbReference type="PANTHER" id="PTHR13068">
    <property type="entry name" value="CGI-12 PROTEIN-RELATED"/>
    <property type="match status" value="1"/>
</dbReference>
<comment type="caution">
    <text evidence="6">The sequence shown here is derived from an EMBL/GenBank/DDBJ whole genome shotgun (WGS) entry which is preliminary data.</text>
</comment>
<evidence type="ECO:0000256" key="3">
    <source>
        <dbReference type="PROSITE-ProRule" id="PRU00834"/>
    </source>
</evidence>
<evidence type="ECO:0000256" key="1">
    <source>
        <dbReference type="ARBA" id="ARBA00007692"/>
    </source>
</evidence>
<protein>
    <recommendedName>
        <fullName evidence="5">DNL-type domain-containing protein</fullName>
    </recommendedName>
</protein>
<keyword evidence="7" id="KW-1185">Reference proteome</keyword>
<evidence type="ECO:0000259" key="5">
    <source>
        <dbReference type="PROSITE" id="PS51501"/>
    </source>
</evidence>